<evidence type="ECO:0000256" key="1">
    <source>
        <dbReference type="SAM" id="MobiDB-lite"/>
    </source>
</evidence>
<keyword evidence="4" id="KW-1185">Reference proteome</keyword>
<evidence type="ECO:0000313" key="3">
    <source>
        <dbReference type="EMBL" id="QDU31454.1"/>
    </source>
</evidence>
<dbReference type="Proteomes" id="UP000315017">
    <property type="component" value="Chromosome"/>
</dbReference>
<evidence type="ECO:0000259" key="2">
    <source>
        <dbReference type="PROSITE" id="PS50041"/>
    </source>
</evidence>
<dbReference type="KEGG" id="aagg:ETAA8_66120"/>
<dbReference type="Gene3D" id="3.10.100.10">
    <property type="entry name" value="Mannose-Binding Protein A, subunit A"/>
    <property type="match status" value="1"/>
</dbReference>
<feature type="compositionally biased region" description="Polar residues" evidence="1">
    <location>
        <begin position="250"/>
        <end position="267"/>
    </location>
</feature>
<dbReference type="SMART" id="SM00034">
    <property type="entry name" value="CLECT"/>
    <property type="match status" value="1"/>
</dbReference>
<name>A0A517YML1_9BACT</name>
<protein>
    <recommendedName>
        <fullName evidence="2">C-type lectin domain-containing protein</fullName>
    </recommendedName>
</protein>
<gene>
    <name evidence="3" type="ORF">ETAA8_66120</name>
</gene>
<organism evidence="3 4">
    <name type="scientific">Anatilimnocola aggregata</name>
    <dbReference type="NCBI Taxonomy" id="2528021"/>
    <lineage>
        <taxon>Bacteria</taxon>
        <taxon>Pseudomonadati</taxon>
        <taxon>Planctomycetota</taxon>
        <taxon>Planctomycetia</taxon>
        <taxon>Pirellulales</taxon>
        <taxon>Pirellulaceae</taxon>
        <taxon>Anatilimnocola</taxon>
    </lineage>
</organism>
<dbReference type="InterPro" id="IPR016187">
    <property type="entry name" value="CTDL_fold"/>
</dbReference>
<feature type="domain" description="C-type lectin" evidence="2">
    <location>
        <begin position="928"/>
        <end position="1009"/>
    </location>
</feature>
<proteinExistence type="predicted"/>
<dbReference type="InterPro" id="IPR001304">
    <property type="entry name" value="C-type_lectin-like"/>
</dbReference>
<reference evidence="3 4" key="1">
    <citation type="submission" date="2019-02" db="EMBL/GenBank/DDBJ databases">
        <title>Deep-cultivation of Planctomycetes and their phenomic and genomic characterization uncovers novel biology.</title>
        <authorList>
            <person name="Wiegand S."/>
            <person name="Jogler M."/>
            <person name="Boedeker C."/>
            <person name="Pinto D."/>
            <person name="Vollmers J."/>
            <person name="Rivas-Marin E."/>
            <person name="Kohn T."/>
            <person name="Peeters S.H."/>
            <person name="Heuer A."/>
            <person name="Rast P."/>
            <person name="Oberbeckmann S."/>
            <person name="Bunk B."/>
            <person name="Jeske O."/>
            <person name="Meyerdierks A."/>
            <person name="Storesund J.E."/>
            <person name="Kallscheuer N."/>
            <person name="Luecker S."/>
            <person name="Lage O.M."/>
            <person name="Pohl T."/>
            <person name="Merkel B.J."/>
            <person name="Hornburger P."/>
            <person name="Mueller R.-W."/>
            <person name="Bruemmer F."/>
            <person name="Labrenz M."/>
            <person name="Spormann A.M."/>
            <person name="Op den Camp H."/>
            <person name="Overmann J."/>
            <person name="Amann R."/>
            <person name="Jetten M.S.M."/>
            <person name="Mascher T."/>
            <person name="Medema M.H."/>
            <person name="Devos D.P."/>
            <person name="Kaster A.-K."/>
            <person name="Ovreas L."/>
            <person name="Rohde M."/>
            <person name="Galperin M.Y."/>
            <person name="Jogler C."/>
        </authorList>
    </citation>
    <scope>NUCLEOTIDE SEQUENCE [LARGE SCALE GENOMIC DNA]</scope>
    <source>
        <strain evidence="3 4">ETA_A8</strain>
    </source>
</reference>
<dbReference type="AlphaFoldDB" id="A0A517YML1"/>
<dbReference type="PROSITE" id="PS50041">
    <property type="entry name" value="C_TYPE_LECTIN_2"/>
    <property type="match status" value="1"/>
</dbReference>
<dbReference type="InterPro" id="IPR016186">
    <property type="entry name" value="C-type_lectin-like/link_sf"/>
</dbReference>
<dbReference type="RefSeq" id="WP_145098613.1">
    <property type="nucleotide sequence ID" value="NZ_CP036274.1"/>
</dbReference>
<evidence type="ECO:0000313" key="4">
    <source>
        <dbReference type="Proteomes" id="UP000315017"/>
    </source>
</evidence>
<feature type="region of interest" description="Disordered" evidence="1">
    <location>
        <begin position="205"/>
        <end position="267"/>
    </location>
</feature>
<sequence length="1022" mass="110248">MPTGKLDASAGGQNRLSTAEQLRREALHEFLGIAADEEVTSARLLGLREDERNVTVIERAADRQLQYVRGCATNRKYGPILQQLLNEISAAKDSLSNAPPVLEKHVTEKPVPAPVTAAPAQLQVAKPLPQAHPKPLPQAAILTPEVVTQPIVIQRHAGQHAAHDTKQPTFLQQRWKELAAGGIVLGSGLLALLIALWISNSGKPATTAERAHTGSEATAPQPTGKKDRSKPTTQIPASTGPDFQFKPIQEDTNPAPANTSPPMTEVSSINQPVRSFLPPGVVPADQPPVDQPTTGNSLVPQGPGPLPAANVPTLSKEQVDAKRTTLLERIGLEKTAKPTVKQYEQIREFANDPTVKTDPVAHKATIIVLFTAATQLDDGEKMLDALGHIRGQAALFNKQESLVCAKMTMQTLAKSGKHNGALNLLQEIEAADEMPREEVPGLQASILRAAVTVKEVRTNEVERGQVARKMLDVARAMAKVDPAAARILITDALKAFGTVQDPVLRKAFVDQSKETRADVDAAQRFHDATAALKSDPSNESAQNIVAEYEFASGDVRKGLTLLAALPASYPLSSLAKETNEVLAPAAASNGNRCLECAEDWLKIATSGTSARKLAAQRVAATLLQQAVDSKEIDVISLASAKKLLADLGPIDSLRSPQIAEAPQPLQPRTIDALEGLDLAKHVVDGEWSRTDKGDLVVKTIESSHLVLPGWQAPAGSDFEIQLDFEVERLQGREGIHIIVPVGPRTSVTLGGWPDTGYYSGIGNLDGQKPNNNSSSVKGNVLPAGKHHVTAQVAQRGATASIVIFVDSKEWIRWSGDLQRLTSSSSKGLALEPGRFYLGSYKSEFAFRSIVFHANASSAGPSSASQLPVGSSPPLAVQEDLTQEPTRPNYVPKEAVWNAEFGSWYQMLDKSMNFNEAIKVAAAQSATPVIVDSLEENNFVYRLLPKQQDIWLGLVKGADGKLYRLDGQLAAFENWNPGEGTFKGEKHVFMMWGGKHADSYPDNKQARVCLEWKYQPRTAPRKN</sequence>
<dbReference type="CDD" id="cd00037">
    <property type="entry name" value="CLECT"/>
    <property type="match status" value="1"/>
</dbReference>
<accession>A0A517YML1</accession>
<dbReference type="SUPFAM" id="SSF56436">
    <property type="entry name" value="C-type lectin-like"/>
    <property type="match status" value="1"/>
</dbReference>
<dbReference type="EMBL" id="CP036274">
    <property type="protein sequence ID" value="QDU31454.1"/>
    <property type="molecule type" value="Genomic_DNA"/>
</dbReference>